<keyword evidence="6" id="KW-0256">Endoplasmic reticulum</keyword>
<dbReference type="GO" id="GO:0016255">
    <property type="term" value="P:attachment of GPI anchor to protein"/>
    <property type="evidence" value="ECO:0007669"/>
    <property type="project" value="InterPro"/>
</dbReference>
<dbReference type="OMA" id="ALWHLWI"/>
<keyword evidence="4" id="KW-0337">GPI-anchor biosynthesis</keyword>
<feature type="transmembrane region" description="Helical" evidence="9">
    <location>
        <begin position="7"/>
        <end position="25"/>
    </location>
</feature>
<accession>A0A075AVP9</accession>
<evidence type="ECO:0000313" key="10">
    <source>
        <dbReference type="EMBL" id="EPZ32792.1"/>
    </source>
</evidence>
<sequence length="382" mass="44045">MPFTKEVFKIIFIGILLRLILVTVIDTTLRVEFSTPFNSYKGLKEGISYYRKGISPFHGDTVHQSILLISFFSILPEWMHYVVFIIIDVVSSLLFAKWASKNNKMEYHNAIIICNAMSSTCFDHFLVLLALNASQKGSFGICSVALGVAANFSIYPFFYVFPTAIMFDSSFKFRSTIILASSVISIFSLFVGFSYYLIGSFDFIKSNYVDMLTVSDLSPNIGIFWYFFTEMFEHFRTFFLFAFQLCVFSYFIPSSIKFRQYPDFLVVLIAGIISIFKTYPSYHDTGFFLSFVALYYNTFPNLRRGFIALNLILFSMILGPTFWYLWIYHGGGNVNFFYSSTLMLSIGQIFLLSDMAFEILKLDHLKNNPNLPKEDIDHLVLE</sequence>
<dbReference type="GO" id="GO:0042765">
    <property type="term" value="C:GPI-anchor transamidase complex"/>
    <property type="evidence" value="ECO:0007669"/>
    <property type="project" value="InterPro"/>
</dbReference>
<comment type="subcellular location">
    <subcellularLocation>
        <location evidence="1">Endoplasmic reticulum membrane</location>
        <topology evidence="1">Multi-pass membrane protein</topology>
    </subcellularLocation>
</comment>
<evidence type="ECO:0000256" key="7">
    <source>
        <dbReference type="ARBA" id="ARBA00022989"/>
    </source>
</evidence>
<keyword evidence="7 9" id="KW-1133">Transmembrane helix</keyword>
<feature type="transmembrane region" description="Helical" evidence="9">
    <location>
        <begin position="110"/>
        <end position="131"/>
    </location>
</feature>
<evidence type="ECO:0000256" key="8">
    <source>
        <dbReference type="ARBA" id="ARBA00023136"/>
    </source>
</evidence>
<evidence type="ECO:0000256" key="4">
    <source>
        <dbReference type="ARBA" id="ARBA00022502"/>
    </source>
</evidence>
<feature type="transmembrane region" description="Helical" evidence="9">
    <location>
        <begin position="173"/>
        <end position="198"/>
    </location>
</feature>
<organism evidence="10 11">
    <name type="scientific">Rozella allomycis (strain CSF55)</name>
    <dbReference type="NCBI Taxonomy" id="988480"/>
    <lineage>
        <taxon>Eukaryota</taxon>
        <taxon>Fungi</taxon>
        <taxon>Fungi incertae sedis</taxon>
        <taxon>Cryptomycota</taxon>
        <taxon>Cryptomycota incertae sedis</taxon>
        <taxon>Rozella</taxon>
    </lineage>
</organism>
<dbReference type="InterPro" id="IPR009600">
    <property type="entry name" value="PIG-U"/>
</dbReference>
<dbReference type="Pfam" id="PF06728">
    <property type="entry name" value="PIG-U"/>
    <property type="match status" value="2"/>
</dbReference>
<feature type="transmembrane region" description="Helical" evidence="9">
    <location>
        <begin position="306"/>
        <end position="325"/>
    </location>
</feature>
<dbReference type="STRING" id="988480.A0A075AVP9"/>
<evidence type="ECO:0000256" key="3">
    <source>
        <dbReference type="ARBA" id="ARBA00010026"/>
    </source>
</evidence>
<evidence type="ECO:0000256" key="1">
    <source>
        <dbReference type="ARBA" id="ARBA00004477"/>
    </source>
</evidence>
<feature type="transmembrane region" description="Helical" evidence="9">
    <location>
        <begin position="260"/>
        <end position="276"/>
    </location>
</feature>
<feature type="transmembrane region" description="Helical" evidence="9">
    <location>
        <begin position="337"/>
        <end position="357"/>
    </location>
</feature>
<keyword evidence="8 9" id="KW-0472">Membrane</keyword>
<dbReference type="PANTHER" id="PTHR13121:SF0">
    <property type="entry name" value="PHOSPHATIDYLINOSITOL GLYCAN ANCHOR BIOSYNTHESIS CLASS U PROTEIN"/>
    <property type="match status" value="1"/>
</dbReference>
<dbReference type="EMBL" id="KE561117">
    <property type="protein sequence ID" value="EPZ32792.1"/>
    <property type="molecule type" value="Genomic_DNA"/>
</dbReference>
<protein>
    <submittedName>
        <fullName evidence="10">GPI transamidase subunit PIG-U domain-containing protein</fullName>
    </submittedName>
</protein>
<dbReference type="Proteomes" id="UP000030755">
    <property type="component" value="Unassembled WGS sequence"/>
</dbReference>
<dbReference type="OrthoDB" id="549017at2759"/>
<evidence type="ECO:0000256" key="9">
    <source>
        <dbReference type="SAM" id="Phobius"/>
    </source>
</evidence>
<keyword evidence="5 9" id="KW-0812">Transmembrane</keyword>
<name>A0A075AVP9_ROZAC</name>
<comment type="similarity">
    <text evidence="3">Belongs to the PIGU family.</text>
</comment>
<keyword evidence="11" id="KW-1185">Reference proteome</keyword>
<gene>
    <name evidence="10" type="ORF">O9G_000867</name>
</gene>
<evidence type="ECO:0000256" key="6">
    <source>
        <dbReference type="ARBA" id="ARBA00022824"/>
    </source>
</evidence>
<feature type="transmembrane region" description="Helical" evidence="9">
    <location>
        <begin position="137"/>
        <end position="161"/>
    </location>
</feature>
<feature type="transmembrane region" description="Helical" evidence="9">
    <location>
        <begin position="235"/>
        <end position="253"/>
    </location>
</feature>
<dbReference type="PANTHER" id="PTHR13121">
    <property type="entry name" value="GPI TRANSAMIDASE COMPONENT PIG-U"/>
    <property type="match status" value="1"/>
</dbReference>
<evidence type="ECO:0000313" key="11">
    <source>
        <dbReference type="Proteomes" id="UP000030755"/>
    </source>
</evidence>
<evidence type="ECO:0000256" key="2">
    <source>
        <dbReference type="ARBA" id="ARBA00004687"/>
    </source>
</evidence>
<dbReference type="AlphaFoldDB" id="A0A075AVP9"/>
<evidence type="ECO:0000256" key="5">
    <source>
        <dbReference type="ARBA" id="ARBA00022692"/>
    </source>
</evidence>
<dbReference type="GO" id="GO:0006506">
    <property type="term" value="P:GPI anchor biosynthetic process"/>
    <property type="evidence" value="ECO:0007669"/>
    <property type="project" value="UniProtKB-UniPathway"/>
</dbReference>
<dbReference type="HOGENOM" id="CLU_030193_0_0_1"/>
<comment type="pathway">
    <text evidence="2">Glycolipid biosynthesis; glycosylphosphatidylinositol-anchor biosynthesis.</text>
</comment>
<reference evidence="10 11" key="1">
    <citation type="journal article" date="2013" name="Curr. Biol.">
        <title>Shared signatures of parasitism and phylogenomics unite Cryptomycota and microsporidia.</title>
        <authorList>
            <person name="James T.Y."/>
            <person name="Pelin A."/>
            <person name="Bonen L."/>
            <person name="Ahrendt S."/>
            <person name="Sain D."/>
            <person name="Corradi N."/>
            <person name="Stajich J.E."/>
        </authorList>
    </citation>
    <scope>NUCLEOTIDE SEQUENCE [LARGE SCALE GENOMIC DNA]</scope>
    <source>
        <strain evidence="10 11">CSF55</strain>
    </source>
</reference>
<dbReference type="UniPathway" id="UPA00196"/>
<proteinExistence type="inferred from homology"/>
<feature type="transmembrane region" description="Helical" evidence="9">
    <location>
        <begin position="78"/>
        <end position="98"/>
    </location>
</feature>